<accession>A0A9X2SDD3</accession>
<evidence type="ECO:0000256" key="2">
    <source>
        <dbReference type="ARBA" id="ARBA00012695"/>
    </source>
</evidence>
<sequence length="302" mass="34999">MLRTLFLALGKNKNAARFMRRYGTKMGADRFVAGTELQEAVAAVKRLNVAGLEATLDHLGEFVRDERDAKHAAGMCLKTLETIHAEGLRANLSLKLTSLGLDIDPRLCERYMRTILSRARELQLFVRIDMEDYGHCQPAIDLYRKLKRDFPNVGIVLQAYLRRTERDVRELGREGANLRLVKGAYRESPQVAFPDKRDVDASFAKLIRRQLKQGYAAIATHDEAIIGDTLEWLSQNGISRERYEFQMLFGIREDLQRKLAKDGHRVRVYVPYGKDWFGYFMRRLAERPANAWFLLKHIRRKK</sequence>
<evidence type="ECO:0000256" key="1">
    <source>
        <dbReference type="ARBA" id="ARBA00004739"/>
    </source>
</evidence>
<feature type="binding site" evidence="9">
    <location>
        <position position="282"/>
    </location>
    <ligand>
        <name>substrate</name>
    </ligand>
</feature>
<evidence type="ECO:0000256" key="7">
    <source>
        <dbReference type="ARBA" id="ARBA00023062"/>
    </source>
</evidence>
<comment type="caution">
    <text evidence="12">The sequence shown here is derived from an EMBL/GenBank/DDBJ whole genome shotgun (WGS) entry which is preliminary data.</text>
</comment>
<evidence type="ECO:0000256" key="8">
    <source>
        <dbReference type="ARBA" id="ARBA00048779"/>
    </source>
</evidence>
<keyword evidence="4 10" id="KW-0547">Nucleotide-binding</keyword>
<evidence type="ECO:0000313" key="13">
    <source>
        <dbReference type="Proteomes" id="UP001141950"/>
    </source>
</evidence>
<dbReference type="InterPro" id="IPR015659">
    <property type="entry name" value="Proline_oxidase"/>
</dbReference>
<keyword evidence="7" id="KW-0642">Proline metabolism</keyword>
<name>A0A9X2SDD3_9BACL</name>
<evidence type="ECO:0000256" key="4">
    <source>
        <dbReference type="ARBA" id="ARBA00022741"/>
    </source>
</evidence>
<reference evidence="12" key="1">
    <citation type="submission" date="2022-08" db="EMBL/GenBank/DDBJ databases">
        <title>The genomic sequence of strain Paenibacillus sp. SCIV0701.</title>
        <authorList>
            <person name="Zhao H."/>
        </authorList>
    </citation>
    <scope>NUCLEOTIDE SEQUENCE</scope>
    <source>
        <strain evidence="12">SCIV0701</strain>
    </source>
</reference>
<dbReference type="RefSeq" id="WP_257451070.1">
    <property type="nucleotide sequence ID" value="NZ_JANIPJ010000022.1"/>
</dbReference>
<proteinExistence type="predicted"/>
<dbReference type="GO" id="GO:0000166">
    <property type="term" value="F:nucleotide binding"/>
    <property type="evidence" value="ECO:0007669"/>
    <property type="project" value="UniProtKB-KW"/>
</dbReference>
<protein>
    <recommendedName>
        <fullName evidence="2">proline dehydrogenase</fullName>
        <ecNumber evidence="2">1.5.5.2</ecNumber>
    </recommendedName>
</protein>
<feature type="binding site" evidence="9">
    <location>
        <position position="95"/>
    </location>
    <ligand>
        <name>substrate</name>
    </ligand>
</feature>
<evidence type="ECO:0000256" key="5">
    <source>
        <dbReference type="ARBA" id="ARBA00022827"/>
    </source>
</evidence>
<gene>
    <name evidence="12" type="ORF">NQZ67_24275</name>
</gene>
<dbReference type="InterPro" id="IPR008219">
    <property type="entry name" value="PRODH_bac_arc"/>
</dbReference>
<evidence type="ECO:0000256" key="3">
    <source>
        <dbReference type="ARBA" id="ARBA00022630"/>
    </source>
</evidence>
<dbReference type="Gene3D" id="3.20.20.220">
    <property type="match status" value="1"/>
</dbReference>
<keyword evidence="13" id="KW-1185">Reference proteome</keyword>
<evidence type="ECO:0000256" key="6">
    <source>
        <dbReference type="ARBA" id="ARBA00023002"/>
    </source>
</evidence>
<feature type="binding site" evidence="10">
    <location>
        <position position="158"/>
    </location>
    <ligand>
        <name>FAD</name>
        <dbReference type="ChEBI" id="CHEBI:57692"/>
    </ligand>
</feature>
<comment type="catalytic activity">
    <reaction evidence="8">
        <text>L-proline + a quinone = (S)-1-pyrroline-5-carboxylate + a quinol + H(+)</text>
        <dbReference type="Rhea" id="RHEA:23784"/>
        <dbReference type="ChEBI" id="CHEBI:15378"/>
        <dbReference type="ChEBI" id="CHEBI:17388"/>
        <dbReference type="ChEBI" id="CHEBI:24646"/>
        <dbReference type="ChEBI" id="CHEBI:60039"/>
        <dbReference type="ChEBI" id="CHEBI:132124"/>
        <dbReference type="EC" id="1.5.5.2"/>
    </reaction>
</comment>
<dbReference type="Pfam" id="PF01619">
    <property type="entry name" value="Pro_dh"/>
    <property type="match status" value="1"/>
</dbReference>
<dbReference type="EC" id="1.5.5.2" evidence="2"/>
<evidence type="ECO:0000259" key="11">
    <source>
        <dbReference type="Pfam" id="PF01619"/>
    </source>
</evidence>
<keyword evidence="6" id="KW-0560">Oxidoreductase</keyword>
<evidence type="ECO:0000313" key="12">
    <source>
        <dbReference type="EMBL" id="MCR2807007.1"/>
    </source>
</evidence>
<dbReference type="GO" id="GO:0010133">
    <property type="term" value="P:L-proline catabolic process to L-glutamate"/>
    <property type="evidence" value="ECO:0007669"/>
    <property type="project" value="InterPro"/>
</dbReference>
<dbReference type="AlphaFoldDB" id="A0A9X2SDD3"/>
<dbReference type="Proteomes" id="UP001141950">
    <property type="component" value="Unassembled WGS sequence"/>
</dbReference>
<comment type="pathway">
    <text evidence="1">Amino-acid degradation; L-proline degradation into L-glutamate; L-glutamate from L-proline: step 1/2.</text>
</comment>
<comment type="cofactor">
    <cofactor evidence="10">
        <name>FAD</name>
        <dbReference type="ChEBI" id="CHEBI:57692"/>
    </cofactor>
    <text evidence="10">Binds 1 FAD per subunit.</text>
</comment>
<dbReference type="PIRSF" id="PIRSF000196">
    <property type="entry name" value="Pro_dehydrog"/>
    <property type="match status" value="1"/>
</dbReference>
<dbReference type="SUPFAM" id="SSF51730">
    <property type="entry name" value="FAD-linked oxidoreductase"/>
    <property type="match status" value="1"/>
</dbReference>
<organism evidence="12 13">
    <name type="scientific">Paenibacillus soyae</name>
    <dbReference type="NCBI Taxonomy" id="2969249"/>
    <lineage>
        <taxon>Bacteria</taxon>
        <taxon>Bacillati</taxon>
        <taxon>Bacillota</taxon>
        <taxon>Bacilli</taxon>
        <taxon>Bacillales</taxon>
        <taxon>Paenibacillaceae</taxon>
        <taxon>Paenibacillus</taxon>
    </lineage>
</organism>
<feature type="binding site" evidence="10">
    <location>
        <position position="130"/>
    </location>
    <ligand>
        <name>FAD</name>
        <dbReference type="ChEBI" id="CHEBI:57692"/>
    </ligand>
</feature>
<dbReference type="InterPro" id="IPR029041">
    <property type="entry name" value="FAD-linked_oxidoreductase-like"/>
</dbReference>
<dbReference type="EMBL" id="JANIPJ010000022">
    <property type="protein sequence ID" value="MCR2807007.1"/>
    <property type="molecule type" value="Genomic_DNA"/>
</dbReference>
<dbReference type="PANTHER" id="PTHR13914">
    <property type="entry name" value="PROLINE OXIDASE"/>
    <property type="match status" value="1"/>
</dbReference>
<evidence type="ECO:0000256" key="9">
    <source>
        <dbReference type="PIRSR" id="PIRSR000196-1"/>
    </source>
</evidence>
<feature type="binding site" evidence="10">
    <location>
        <begin position="182"/>
        <end position="184"/>
    </location>
    <ligand>
        <name>FAD</name>
        <dbReference type="ChEBI" id="CHEBI:57692"/>
    </ligand>
</feature>
<dbReference type="PANTHER" id="PTHR13914:SF0">
    <property type="entry name" value="PROLINE DEHYDROGENASE 1, MITOCHONDRIAL"/>
    <property type="match status" value="1"/>
</dbReference>
<feature type="binding site" evidence="10">
    <location>
        <begin position="220"/>
        <end position="221"/>
    </location>
    <ligand>
        <name>FAD</name>
        <dbReference type="ChEBI" id="CHEBI:57692"/>
    </ligand>
</feature>
<feature type="domain" description="Proline dehydrogenase" evidence="11">
    <location>
        <begin position="42"/>
        <end position="293"/>
    </location>
</feature>
<keyword evidence="5 10" id="KW-0274">FAD</keyword>
<keyword evidence="3" id="KW-0285">Flavoprotein</keyword>
<dbReference type="GO" id="GO:0004657">
    <property type="term" value="F:proline dehydrogenase activity"/>
    <property type="evidence" value="ECO:0007669"/>
    <property type="project" value="UniProtKB-EC"/>
</dbReference>
<evidence type="ECO:0000256" key="10">
    <source>
        <dbReference type="PIRSR" id="PIRSR000196-2"/>
    </source>
</evidence>
<feature type="binding site" evidence="10">
    <location>
        <position position="196"/>
    </location>
    <ligand>
        <name>FAD</name>
        <dbReference type="ChEBI" id="CHEBI:57692"/>
    </ligand>
</feature>
<feature type="binding site" evidence="9">
    <location>
        <position position="283"/>
    </location>
    <ligand>
        <name>substrate</name>
    </ligand>
</feature>
<dbReference type="InterPro" id="IPR002872">
    <property type="entry name" value="Proline_DH_dom"/>
</dbReference>